<sequence>MEMSEESRRPNTAVPPTPGCTASASFSRWSLVYNVIFVLNLISTPFMAYLNEPRPGLVDAKLIPRWDFFEEYVETTVDFLARHYNNQTVDEYSISRRDIQTNTYGMRRDLTLPFEIPVDNTFYYQVKMPASLFYGQGIRSLVINFLTANKTT</sequence>
<dbReference type="EMBL" id="VJMJ01000249">
    <property type="protein sequence ID" value="KAF0725174.1"/>
    <property type="molecule type" value="Genomic_DNA"/>
</dbReference>
<name>A0A6G0WCY7_9STRA</name>
<proteinExistence type="predicted"/>
<protein>
    <submittedName>
        <fullName evidence="2">Uncharacterized protein</fullName>
    </submittedName>
</protein>
<feature type="region of interest" description="Disordered" evidence="1">
    <location>
        <begin position="1"/>
        <end position="20"/>
    </location>
</feature>
<evidence type="ECO:0000313" key="3">
    <source>
        <dbReference type="Proteomes" id="UP000481153"/>
    </source>
</evidence>
<dbReference type="VEuPathDB" id="FungiDB:AeMF1_020457"/>
<dbReference type="AlphaFoldDB" id="A0A6G0WCY7"/>
<dbReference type="Proteomes" id="UP000481153">
    <property type="component" value="Unassembled WGS sequence"/>
</dbReference>
<reference evidence="2 3" key="1">
    <citation type="submission" date="2019-07" db="EMBL/GenBank/DDBJ databases">
        <title>Genomics analysis of Aphanomyces spp. identifies a new class of oomycete effector associated with host adaptation.</title>
        <authorList>
            <person name="Gaulin E."/>
        </authorList>
    </citation>
    <scope>NUCLEOTIDE SEQUENCE [LARGE SCALE GENOMIC DNA]</scope>
    <source>
        <strain evidence="2 3">ATCC 201684</strain>
    </source>
</reference>
<accession>A0A6G0WCY7</accession>
<keyword evidence="3" id="KW-1185">Reference proteome</keyword>
<gene>
    <name evidence="2" type="ORF">Ae201684_016326</name>
</gene>
<evidence type="ECO:0000256" key="1">
    <source>
        <dbReference type="SAM" id="MobiDB-lite"/>
    </source>
</evidence>
<comment type="caution">
    <text evidence="2">The sequence shown here is derived from an EMBL/GenBank/DDBJ whole genome shotgun (WGS) entry which is preliminary data.</text>
</comment>
<evidence type="ECO:0000313" key="2">
    <source>
        <dbReference type="EMBL" id="KAF0725174.1"/>
    </source>
</evidence>
<organism evidence="2 3">
    <name type="scientific">Aphanomyces euteiches</name>
    <dbReference type="NCBI Taxonomy" id="100861"/>
    <lineage>
        <taxon>Eukaryota</taxon>
        <taxon>Sar</taxon>
        <taxon>Stramenopiles</taxon>
        <taxon>Oomycota</taxon>
        <taxon>Saprolegniomycetes</taxon>
        <taxon>Saprolegniales</taxon>
        <taxon>Verrucalvaceae</taxon>
        <taxon>Aphanomyces</taxon>
    </lineage>
</organism>